<dbReference type="InterPro" id="IPR000120">
    <property type="entry name" value="Amidase"/>
</dbReference>
<dbReference type="RefSeq" id="WP_185802254.1">
    <property type="nucleotide sequence ID" value="NZ_JACJVJ010000003.1"/>
</dbReference>
<dbReference type="AlphaFoldDB" id="A0A842I2J1"/>
<dbReference type="InterPro" id="IPR036928">
    <property type="entry name" value="AS_sf"/>
</dbReference>
<reference evidence="3 4" key="1">
    <citation type="submission" date="2020-08" db="EMBL/GenBank/DDBJ databases">
        <title>Draft genome sequence of Parasphingopyxis sp. GrpM-11.</title>
        <authorList>
            <person name="Oh J."/>
            <person name="Roh D.-H."/>
        </authorList>
    </citation>
    <scope>NUCLEOTIDE SEQUENCE [LARGE SCALE GENOMIC DNA]</scope>
    <source>
        <strain evidence="3 4">GrpM-11</strain>
    </source>
</reference>
<keyword evidence="4" id="KW-1185">Reference proteome</keyword>
<dbReference type="Gene3D" id="3.90.1300.10">
    <property type="entry name" value="Amidase signature (AS) domain"/>
    <property type="match status" value="1"/>
</dbReference>
<dbReference type="PANTHER" id="PTHR11895:SF7">
    <property type="entry name" value="GLUTAMYL-TRNA(GLN) AMIDOTRANSFERASE SUBUNIT A, MITOCHONDRIAL"/>
    <property type="match status" value="1"/>
</dbReference>
<protein>
    <submittedName>
        <fullName evidence="3">Amidase</fullName>
    </submittedName>
</protein>
<dbReference type="GO" id="GO:0003824">
    <property type="term" value="F:catalytic activity"/>
    <property type="evidence" value="ECO:0007669"/>
    <property type="project" value="InterPro"/>
</dbReference>
<feature type="domain" description="Amidase" evidence="2">
    <location>
        <begin position="27"/>
        <end position="453"/>
    </location>
</feature>
<organism evidence="3 4">
    <name type="scientific">Parasphingopyxis marina</name>
    <dbReference type="NCBI Taxonomy" id="2761622"/>
    <lineage>
        <taxon>Bacteria</taxon>
        <taxon>Pseudomonadati</taxon>
        <taxon>Pseudomonadota</taxon>
        <taxon>Alphaproteobacteria</taxon>
        <taxon>Sphingomonadales</taxon>
        <taxon>Sphingomonadaceae</taxon>
        <taxon>Parasphingopyxis</taxon>
    </lineage>
</organism>
<dbReference type="PANTHER" id="PTHR11895">
    <property type="entry name" value="TRANSAMIDASE"/>
    <property type="match status" value="1"/>
</dbReference>
<sequence length="477" mass="50685">MKFEEYSSYDAMGLADLVASGETTPGELLDAALARTADVNPVINAITVDLEEQARAAIDAGLPDGPLRGVPFPIKDLTVQMEGTVTSAGSRLFENKVADQDSAIVTSYRAAGLSLFAKTNAPELGLAAVTEPVLHGPTRNPWNLDRTPGGSSGGASAAVASGIVPAAHASDGGGSIRIPASCCGLFGMKPTRGRVSLAPSTEGWGGLAVQHALTRTVRDSAMLLDIASGPRPGDHYWLAKSPSPFVDEVGRQPGPLRIGFTTDALIHGALDPVCKDAVLDAARLCEELGHNVEEARPPVDFVEMAIAANVLVTTSVVDMLESEAATRGTPIEKGELEHLTWMIYQDGQETKAHEYLAAQAKVIQISRKVAAFFEDYDVLLLATVAQPPVAVGYLDTNAEDLSTYAERLFSWIPNTQPFNVTGQPAMNMPLTWSEEGLPIGVQFAGRFGDEATLFRLAGQIESARPWAQRFPAKPFRP</sequence>
<dbReference type="InterPro" id="IPR023631">
    <property type="entry name" value="Amidase_dom"/>
</dbReference>
<comment type="similarity">
    <text evidence="1">Belongs to the amidase family.</text>
</comment>
<gene>
    <name evidence="3" type="ORF">H6P80_15095</name>
</gene>
<dbReference type="InterPro" id="IPR020556">
    <property type="entry name" value="Amidase_CS"/>
</dbReference>
<proteinExistence type="inferred from homology"/>
<evidence type="ECO:0000313" key="4">
    <source>
        <dbReference type="Proteomes" id="UP000564378"/>
    </source>
</evidence>
<accession>A0A842I2J1</accession>
<dbReference type="Proteomes" id="UP000564378">
    <property type="component" value="Unassembled WGS sequence"/>
</dbReference>
<dbReference type="EMBL" id="JACJVJ010000003">
    <property type="protein sequence ID" value="MBC2778949.1"/>
    <property type="molecule type" value="Genomic_DNA"/>
</dbReference>
<name>A0A842I2J1_9SPHN</name>
<dbReference type="SUPFAM" id="SSF75304">
    <property type="entry name" value="Amidase signature (AS) enzymes"/>
    <property type="match status" value="1"/>
</dbReference>
<comment type="caution">
    <text evidence="3">The sequence shown here is derived from an EMBL/GenBank/DDBJ whole genome shotgun (WGS) entry which is preliminary data.</text>
</comment>
<evidence type="ECO:0000259" key="2">
    <source>
        <dbReference type="Pfam" id="PF01425"/>
    </source>
</evidence>
<evidence type="ECO:0000256" key="1">
    <source>
        <dbReference type="ARBA" id="ARBA00009199"/>
    </source>
</evidence>
<dbReference type="PROSITE" id="PS00571">
    <property type="entry name" value="AMIDASES"/>
    <property type="match status" value="1"/>
</dbReference>
<dbReference type="Pfam" id="PF01425">
    <property type="entry name" value="Amidase"/>
    <property type="match status" value="1"/>
</dbReference>
<evidence type="ECO:0000313" key="3">
    <source>
        <dbReference type="EMBL" id="MBC2778949.1"/>
    </source>
</evidence>